<accession>A0ABD5J021</accession>
<dbReference type="InterPro" id="IPR038764">
    <property type="entry name" value="GNAT_N_AcTrfase_prd"/>
</dbReference>
<dbReference type="PANTHER" id="PTHR41700:SF1">
    <property type="entry name" value="N-ACETYLTRANSFERASE DOMAIN-CONTAINING PROTEIN"/>
    <property type="match status" value="1"/>
</dbReference>
<feature type="domain" description="N-acetyltransferase" evidence="1">
    <location>
        <begin position="3"/>
        <end position="146"/>
    </location>
</feature>
<dbReference type="EMBL" id="JARTLI010000047">
    <property type="protein sequence ID" value="MED5053516.1"/>
    <property type="molecule type" value="Genomic_DNA"/>
</dbReference>
<protein>
    <submittedName>
        <fullName evidence="3">GNAT family N-acetyltransferase</fullName>
        <ecNumber evidence="3">2.3.1.-</ecNumber>
    </submittedName>
</protein>
<dbReference type="PANTHER" id="PTHR41700">
    <property type="entry name" value="GCN5-RELATED N-ACETYLTRANSFERASE"/>
    <property type="match status" value="1"/>
</dbReference>
<dbReference type="Proteomes" id="UP001213979">
    <property type="component" value="Unassembled WGS sequence"/>
</dbReference>
<evidence type="ECO:0000313" key="2">
    <source>
        <dbReference type="EMBL" id="MDE8564300.1"/>
    </source>
</evidence>
<dbReference type="Gene3D" id="3.40.630.30">
    <property type="match status" value="1"/>
</dbReference>
<gene>
    <name evidence="3" type="ORF">P9850_17130</name>
    <name evidence="2" type="ORF">PNH38_10465</name>
</gene>
<dbReference type="RefSeq" id="WP_159719529.1">
    <property type="nucleotide sequence ID" value="NZ_JAGUQN010000003.1"/>
</dbReference>
<dbReference type="GO" id="GO:0016746">
    <property type="term" value="F:acyltransferase activity"/>
    <property type="evidence" value="ECO:0007669"/>
    <property type="project" value="UniProtKB-KW"/>
</dbReference>
<reference evidence="3 5" key="2">
    <citation type="submission" date="2023-03" db="EMBL/GenBank/DDBJ databases">
        <title>Bacillus Genome Sequencing.</title>
        <authorList>
            <person name="Dunlap C."/>
        </authorList>
    </citation>
    <scope>NUCLEOTIDE SEQUENCE [LARGE SCALE GENOMIC DNA]</scope>
    <source>
        <strain evidence="3 5">NRS-38</strain>
    </source>
</reference>
<dbReference type="EMBL" id="JAQOTG010000009">
    <property type="protein sequence ID" value="MDE8564300.1"/>
    <property type="molecule type" value="Genomic_DNA"/>
</dbReference>
<dbReference type="Pfam" id="PF00583">
    <property type="entry name" value="Acetyltransf_1"/>
    <property type="match status" value="1"/>
</dbReference>
<dbReference type="InterPro" id="IPR000182">
    <property type="entry name" value="GNAT_dom"/>
</dbReference>
<dbReference type="Proteomes" id="UP001339962">
    <property type="component" value="Unassembled WGS sequence"/>
</dbReference>
<evidence type="ECO:0000313" key="4">
    <source>
        <dbReference type="Proteomes" id="UP001213979"/>
    </source>
</evidence>
<dbReference type="PROSITE" id="PS51186">
    <property type="entry name" value="GNAT"/>
    <property type="match status" value="1"/>
</dbReference>
<keyword evidence="4" id="KW-1185">Reference proteome</keyword>
<dbReference type="EC" id="2.3.1.-" evidence="3"/>
<sequence length="283" mass="33285">MNISLRKISTIEELKKMAQLEQHVWKATPTPLHQTLTVAKNGGIIIGAYVEEKLVGFVYSFPGYQGEEIYLCSHMLGIDESFRNHGIGYMLKMKQAEEAKRFGYRTIRWTYDPLESRNGYLNIAKLGAVCSDYIENCYGEMDDALNRNLPSDRFWVEWKILSSHLTERHHMFSQIRGSEGAEALHWRERKDGMPEAVFPVDIRERLEQQSLLFVPIPLYFQRLKEKDDELALDWRYKTREVFVPLFHQGWAVAHILRREGEPVQYYVLVKRQKLALDERRSDE</sequence>
<proteinExistence type="predicted"/>
<name>A0ABD5J021_9BACL</name>
<keyword evidence="3" id="KW-0012">Acyltransferase</keyword>
<evidence type="ECO:0000313" key="3">
    <source>
        <dbReference type="EMBL" id="MED5053516.1"/>
    </source>
</evidence>
<dbReference type="CDD" id="cd04301">
    <property type="entry name" value="NAT_SF"/>
    <property type="match status" value="1"/>
</dbReference>
<reference evidence="2 4" key="1">
    <citation type="submission" date="2023-01" db="EMBL/GenBank/DDBJ databases">
        <title>Genome-based reclassification of Anoxybacillus geothermalis as a later heterotypic synonym of Anoxybacillus rupiensis.</title>
        <authorList>
            <person name="Inan Bektas K."/>
            <person name="Canakci S."/>
            <person name="Belduz A.A."/>
            <person name="Guler H.H."/>
        </authorList>
    </citation>
    <scope>NUCLEOTIDE SEQUENCE [LARGE SCALE GENOMIC DNA]</scope>
    <source>
        <strain evidence="2 4">DSM 17127</strain>
    </source>
</reference>
<dbReference type="InterPro" id="IPR016181">
    <property type="entry name" value="Acyl_CoA_acyltransferase"/>
</dbReference>
<dbReference type="AlphaFoldDB" id="A0ABD5J021"/>
<comment type="caution">
    <text evidence="3">The sequence shown here is derived from an EMBL/GenBank/DDBJ whole genome shotgun (WGS) entry which is preliminary data.</text>
</comment>
<evidence type="ECO:0000259" key="1">
    <source>
        <dbReference type="PROSITE" id="PS51186"/>
    </source>
</evidence>
<keyword evidence="3" id="KW-0808">Transferase</keyword>
<dbReference type="SUPFAM" id="SSF55729">
    <property type="entry name" value="Acyl-CoA N-acyltransferases (Nat)"/>
    <property type="match status" value="1"/>
</dbReference>
<evidence type="ECO:0000313" key="5">
    <source>
        <dbReference type="Proteomes" id="UP001339962"/>
    </source>
</evidence>
<organism evidence="3 5">
    <name type="scientific">Anoxybacteroides rupiense</name>
    <dbReference type="NCBI Taxonomy" id="311460"/>
    <lineage>
        <taxon>Bacteria</taxon>
        <taxon>Bacillati</taxon>
        <taxon>Bacillota</taxon>
        <taxon>Bacilli</taxon>
        <taxon>Bacillales</taxon>
        <taxon>Anoxybacillaceae</taxon>
        <taxon>Anoxybacteroides</taxon>
    </lineage>
</organism>